<comment type="caution">
    <text evidence="2">The sequence shown here is derived from an EMBL/GenBank/DDBJ whole genome shotgun (WGS) entry which is preliminary data.</text>
</comment>
<dbReference type="Gene3D" id="1.10.1200.10">
    <property type="entry name" value="ACP-like"/>
    <property type="match status" value="1"/>
</dbReference>
<evidence type="ECO:0000313" key="2">
    <source>
        <dbReference type="EMBL" id="MBP2056284.1"/>
    </source>
</evidence>
<dbReference type="Proteomes" id="UP001519309">
    <property type="component" value="Unassembled WGS sequence"/>
</dbReference>
<evidence type="ECO:0000259" key="1">
    <source>
        <dbReference type="Pfam" id="PF00550"/>
    </source>
</evidence>
<sequence length="138" mass="15047">MADSLRALLPDSIPPHRSLHRQNARYVAWKIAMVNSSGPATDDPTPQTDTERMLAELWAEVLGLSASSIGRNDDFFSAAGSSPTVIRLAVKLEKQISLRDIVNNSTPSNLGAILDKGMPHDNATGVRGRVIIFRDRVE</sequence>
<organism evidence="2 3">
    <name type="scientific">Streptomyces griseochromogenes</name>
    <dbReference type="NCBI Taxonomy" id="68214"/>
    <lineage>
        <taxon>Bacteria</taxon>
        <taxon>Bacillati</taxon>
        <taxon>Actinomycetota</taxon>
        <taxon>Actinomycetes</taxon>
        <taxon>Kitasatosporales</taxon>
        <taxon>Streptomycetaceae</taxon>
        <taxon>Streptomyces</taxon>
    </lineage>
</organism>
<dbReference type="InterPro" id="IPR036736">
    <property type="entry name" value="ACP-like_sf"/>
</dbReference>
<proteinExistence type="predicted"/>
<dbReference type="SUPFAM" id="SSF47336">
    <property type="entry name" value="ACP-like"/>
    <property type="match status" value="1"/>
</dbReference>
<dbReference type="PANTHER" id="PTHR45527:SF1">
    <property type="entry name" value="FATTY ACID SYNTHASE"/>
    <property type="match status" value="1"/>
</dbReference>
<accession>A0ABS4MA69</accession>
<gene>
    <name evidence="2" type="ORF">J2Z21_009302</name>
</gene>
<keyword evidence="3" id="KW-1185">Reference proteome</keyword>
<feature type="domain" description="Carrier" evidence="1">
    <location>
        <begin position="54"/>
        <end position="112"/>
    </location>
</feature>
<dbReference type="RefSeq" id="WP_159400026.1">
    <property type="nucleotide sequence ID" value="NZ_CP016279.1"/>
</dbReference>
<dbReference type="EMBL" id="JAGGLP010000043">
    <property type="protein sequence ID" value="MBP2056284.1"/>
    <property type="molecule type" value="Genomic_DNA"/>
</dbReference>
<dbReference type="PANTHER" id="PTHR45527">
    <property type="entry name" value="NONRIBOSOMAL PEPTIDE SYNTHETASE"/>
    <property type="match status" value="1"/>
</dbReference>
<dbReference type="InterPro" id="IPR009081">
    <property type="entry name" value="PP-bd_ACP"/>
</dbReference>
<reference evidence="2 3" key="1">
    <citation type="submission" date="2021-03" db="EMBL/GenBank/DDBJ databases">
        <title>Genomic Encyclopedia of Type Strains, Phase IV (KMG-IV): sequencing the most valuable type-strain genomes for metagenomic binning, comparative biology and taxonomic classification.</title>
        <authorList>
            <person name="Goeker M."/>
        </authorList>
    </citation>
    <scope>NUCLEOTIDE SEQUENCE [LARGE SCALE GENOMIC DNA]</scope>
    <source>
        <strain evidence="2 3">DSM 40499</strain>
    </source>
</reference>
<name>A0ABS4MA69_9ACTN</name>
<dbReference type="Pfam" id="PF00550">
    <property type="entry name" value="PP-binding"/>
    <property type="match status" value="1"/>
</dbReference>
<protein>
    <recommendedName>
        <fullName evidence="1">Carrier domain-containing protein</fullName>
    </recommendedName>
</protein>
<evidence type="ECO:0000313" key="3">
    <source>
        <dbReference type="Proteomes" id="UP001519309"/>
    </source>
</evidence>